<accession>A0A5C6ZLP5</accession>
<organism evidence="1 2">
    <name type="scientific">Subsaximicrobium wynnwilliamsii</name>
    <dbReference type="NCBI Taxonomy" id="291179"/>
    <lineage>
        <taxon>Bacteria</taxon>
        <taxon>Pseudomonadati</taxon>
        <taxon>Bacteroidota</taxon>
        <taxon>Flavobacteriia</taxon>
        <taxon>Flavobacteriales</taxon>
        <taxon>Flavobacteriaceae</taxon>
        <taxon>Subsaximicrobium</taxon>
    </lineage>
</organism>
<protein>
    <submittedName>
        <fullName evidence="1">Uncharacterized protein</fullName>
    </submittedName>
</protein>
<keyword evidence="2" id="KW-1185">Reference proteome</keyword>
<dbReference type="RefSeq" id="WP_147085361.1">
    <property type="nucleotide sequence ID" value="NZ_VORM01000002.1"/>
</dbReference>
<name>A0A5C6ZLP5_9FLAO</name>
<dbReference type="Proteomes" id="UP000321578">
    <property type="component" value="Unassembled WGS sequence"/>
</dbReference>
<evidence type="ECO:0000313" key="1">
    <source>
        <dbReference type="EMBL" id="TXD90605.1"/>
    </source>
</evidence>
<gene>
    <name evidence="1" type="ORF">ESY86_04350</name>
</gene>
<proteinExistence type="predicted"/>
<dbReference type="AlphaFoldDB" id="A0A5C6ZLP5"/>
<comment type="caution">
    <text evidence="1">The sequence shown here is derived from an EMBL/GenBank/DDBJ whole genome shotgun (WGS) entry which is preliminary data.</text>
</comment>
<sequence>MEFVGHIVLNTPFPCHGSCLNKKIEIIIGQHVGHLYMPILRNDIEKESLPFLSEPFPQSTVKFNQEVNWGRLVDSGNNISSVETLKFVFNIKDVNFLNNQDKFIIETDRWLKKFEENLFPLYWILNLGTIRVAGEMNNNFTYYYKNNEAKSQNLYQKHSGTKIIITTQEKDGLNLKLLKKIVRLSNQNKEISIDYRLLRDAHKCFLAGDYRSQYYI</sequence>
<dbReference type="EMBL" id="VORO01000003">
    <property type="protein sequence ID" value="TXD90605.1"/>
    <property type="molecule type" value="Genomic_DNA"/>
</dbReference>
<evidence type="ECO:0000313" key="2">
    <source>
        <dbReference type="Proteomes" id="UP000321578"/>
    </source>
</evidence>
<reference evidence="1 2" key="1">
    <citation type="submission" date="2019-08" db="EMBL/GenBank/DDBJ databases">
        <title>Genomes of Subsaximicrobium wynnwilliamsii strains.</title>
        <authorList>
            <person name="Bowman J.P."/>
        </authorList>
    </citation>
    <scope>NUCLEOTIDE SEQUENCE [LARGE SCALE GENOMIC DNA]</scope>
    <source>
        <strain evidence="1 2">2-80-2</strain>
    </source>
</reference>